<proteinExistence type="predicted"/>
<dbReference type="InterPro" id="IPR011335">
    <property type="entry name" value="Restrct_endonuc-II-like"/>
</dbReference>
<evidence type="ECO:0000259" key="1">
    <source>
        <dbReference type="Pfam" id="PF04480"/>
    </source>
</evidence>
<protein>
    <submittedName>
        <fullName evidence="2">Endonuclease domain-containing protein</fullName>
    </submittedName>
</protein>
<dbReference type="InterPro" id="IPR047216">
    <property type="entry name" value="Endonuclease_DUF559_bact"/>
</dbReference>
<dbReference type="Proteomes" id="UP000317332">
    <property type="component" value="Unassembled WGS sequence"/>
</dbReference>
<dbReference type="RefSeq" id="WP_140989685.1">
    <property type="nucleotide sequence ID" value="NZ_VHIQ01000003.1"/>
</dbReference>
<dbReference type="Pfam" id="PF04480">
    <property type="entry name" value="DUF559"/>
    <property type="match status" value="1"/>
</dbReference>
<reference evidence="2 3" key="1">
    <citation type="submission" date="2019-06" db="EMBL/GenBank/DDBJ databases">
        <title>Flavobacteriaceae Paucihalobacterium erythroidium CWB-1, complete genome.</title>
        <authorList>
            <person name="Wu S."/>
        </authorList>
    </citation>
    <scope>NUCLEOTIDE SEQUENCE [LARGE SCALE GENOMIC DNA]</scope>
    <source>
        <strain evidence="2 3">CWB-1</strain>
    </source>
</reference>
<comment type="caution">
    <text evidence="2">The sequence shown here is derived from an EMBL/GenBank/DDBJ whole genome shotgun (WGS) entry which is preliminary data.</text>
</comment>
<dbReference type="CDD" id="cd01038">
    <property type="entry name" value="Endonuclease_DUF559"/>
    <property type="match status" value="1"/>
</dbReference>
<keyword evidence="2" id="KW-0378">Hydrolase</keyword>
<dbReference type="AlphaFoldDB" id="A0A506PJL6"/>
<gene>
    <name evidence="2" type="ORF">FJ651_06585</name>
</gene>
<dbReference type="Gene3D" id="3.40.960.10">
    <property type="entry name" value="VSR Endonuclease"/>
    <property type="match status" value="1"/>
</dbReference>
<sequence>MPKIIPYQHKLVALAKALRSKMTYGEIALWREIKGKKLGYKFSKQIPIDSYIVDFYCKELKLAIEVDGGIHFTEEQEKYDHQRQKKLESLGVKLIRFSDDDIKNNLDTVLDELKNKIEILNNDDN</sequence>
<dbReference type="SUPFAM" id="SSF52980">
    <property type="entry name" value="Restriction endonuclease-like"/>
    <property type="match status" value="1"/>
</dbReference>
<accession>A0A506PJL6</accession>
<name>A0A506PJL6_9FLAO</name>
<evidence type="ECO:0000313" key="3">
    <source>
        <dbReference type="Proteomes" id="UP000317332"/>
    </source>
</evidence>
<dbReference type="InterPro" id="IPR007569">
    <property type="entry name" value="DUF559"/>
</dbReference>
<feature type="domain" description="DUF559" evidence="1">
    <location>
        <begin position="11"/>
        <end position="117"/>
    </location>
</feature>
<keyword evidence="2" id="KW-0255">Endonuclease</keyword>
<dbReference type="PANTHER" id="PTHR38590">
    <property type="entry name" value="BLL0828 PROTEIN"/>
    <property type="match status" value="1"/>
</dbReference>
<keyword evidence="3" id="KW-1185">Reference proteome</keyword>
<dbReference type="GO" id="GO:0004519">
    <property type="term" value="F:endonuclease activity"/>
    <property type="evidence" value="ECO:0007669"/>
    <property type="project" value="UniProtKB-KW"/>
</dbReference>
<dbReference type="OrthoDB" id="9798754at2"/>
<evidence type="ECO:0000313" key="2">
    <source>
        <dbReference type="EMBL" id="TPV33819.1"/>
    </source>
</evidence>
<dbReference type="PANTHER" id="PTHR38590:SF1">
    <property type="entry name" value="BLL0828 PROTEIN"/>
    <property type="match status" value="1"/>
</dbReference>
<dbReference type="EMBL" id="VHIQ01000003">
    <property type="protein sequence ID" value="TPV33819.1"/>
    <property type="molecule type" value="Genomic_DNA"/>
</dbReference>
<organism evidence="2 3">
    <name type="scientific">Paucihalobacter ruber</name>
    <dbReference type="NCBI Taxonomy" id="2567861"/>
    <lineage>
        <taxon>Bacteria</taxon>
        <taxon>Pseudomonadati</taxon>
        <taxon>Bacteroidota</taxon>
        <taxon>Flavobacteriia</taxon>
        <taxon>Flavobacteriales</taxon>
        <taxon>Flavobacteriaceae</taxon>
        <taxon>Paucihalobacter</taxon>
    </lineage>
</organism>
<keyword evidence="2" id="KW-0540">Nuclease</keyword>